<dbReference type="EC" id="3.5.3.12" evidence="2"/>
<keyword evidence="1 2" id="KW-0378">Hydrolase</keyword>
<dbReference type="eggNOG" id="COG2957">
    <property type="taxonomic scope" value="Bacteria"/>
</dbReference>
<organism evidence="2 3">
    <name type="scientific">Pseudarthrobacter chlorophenolicus (strain ATCC 700700 / DSM 12829 / CIP 107037 / JCM 12360 / KCTC 9906 / NCIMB 13794 / A6)</name>
    <name type="common">Arthrobacter chlorophenolicus</name>
    <dbReference type="NCBI Taxonomy" id="452863"/>
    <lineage>
        <taxon>Bacteria</taxon>
        <taxon>Bacillati</taxon>
        <taxon>Actinomycetota</taxon>
        <taxon>Actinomycetes</taxon>
        <taxon>Micrococcales</taxon>
        <taxon>Micrococcaceae</taxon>
        <taxon>Pseudarthrobacter</taxon>
    </lineage>
</organism>
<evidence type="ECO:0000313" key="3">
    <source>
        <dbReference type="Proteomes" id="UP000002505"/>
    </source>
</evidence>
<evidence type="ECO:0000313" key="2">
    <source>
        <dbReference type="EMBL" id="ACL38062.1"/>
    </source>
</evidence>
<dbReference type="Proteomes" id="UP000002505">
    <property type="component" value="Chromosome"/>
</dbReference>
<dbReference type="RefSeq" id="WP_012630798.1">
    <property type="nucleotide sequence ID" value="NC_011886.1"/>
</dbReference>
<dbReference type="KEGG" id="ach:Achl_0059"/>
<dbReference type="HOGENOM" id="CLU_037682_0_0_11"/>
<sequence length="375" mass="39918">MTFIYASLDGAGAAPAQATVDQAAPASANASGVMPAEWSPHQQTWMAFPPPNDTFGAAGSATLDRARAAWTSVARTIARYEPVTVVADPRDATAAREWLGSGIAVVEIPLDDAWIRDSGPSFVHQPDGSLTAVDWVFNGWGAQEWAAWGKDRKVASAVAAQSDVPVRSSSLVNEGGGFHVDGEGTVLLTETVQLDPGRNPGATKESVEVEIHAALGTTKAIWLPRGLTRDYDEFGTRGHVDIVAAFAGPGTILLHRQDNPDHPDHAVYLQLKAVLQGQLDAQGRPLRIIDVPAPTVLSDDEGYVDWSYINHYVANNAVVLCAFGDPNDAIAQGILERAYPGRTVELVDARDIFAFGGGIHCITQQQPEPRESASS</sequence>
<dbReference type="OrthoDB" id="9808013at2"/>
<dbReference type="PANTHER" id="PTHR31377:SF0">
    <property type="entry name" value="AGMATINE DEIMINASE-RELATED"/>
    <property type="match status" value="1"/>
</dbReference>
<dbReference type="STRING" id="452863.Achl_0059"/>
<dbReference type="AlphaFoldDB" id="B8H888"/>
<proteinExistence type="predicted"/>
<keyword evidence="3" id="KW-1185">Reference proteome</keyword>
<dbReference type="GO" id="GO:0004668">
    <property type="term" value="F:protein-arginine deiminase activity"/>
    <property type="evidence" value="ECO:0007669"/>
    <property type="project" value="InterPro"/>
</dbReference>
<evidence type="ECO:0000256" key="1">
    <source>
        <dbReference type="ARBA" id="ARBA00022801"/>
    </source>
</evidence>
<dbReference type="GO" id="GO:0009446">
    <property type="term" value="P:putrescine biosynthetic process"/>
    <property type="evidence" value="ECO:0007669"/>
    <property type="project" value="InterPro"/>
</dbReference>
<dbReference type="Pfam" id="PF04371">
    <property type="entry name" value="PAD_porph"/>
    <property type="match status" value="1"/>
</dbReference>
<dbReference type="SUPFAM" id="SSF55909">
    <property type="entry name" value="Pentein"/>
    <property type="match status" value="1"/>
</dbReference>
<accession>B8H888</accession>
<dbReference type="Gene3D" id="3.75.10.10">
    <property type="entry name" value="L-arginine/glycine Amidinotransferase, Chain A"/>
    <property type="match status" value="1"/>
</dbReference>
<dbReference type="EMBL" id="CP001341">
    <property type="protein sequence ID" value="ACL38062.1"/>
    <property type="molecule type" value="Genomic_DNA"/>
</dbReference>
<dbReference type="InterPro" id="IPR007466">
    <property type="entry name" value="Peptidyl-Arg-deiminase_porph"/>
</dbReference>
<dbReference type="PANTHER" id="PTHR31377">
    <property type="entry name" value="AGMATINE DEIMINASE-RELATED"/>
    <property type="match status" value="1"/>
</dbReference>
<dbReference type="GO" id="GO:0047632">
    <property type="term" value="F:agmatine deiminase activity"/>
    <property type="evidence" value="ECO:0007669"/>
    <property type="project" value="UniProtKB-EC"/>
</dbReference>
<protein>
    <submittedName>
        <fullName evidence="2">Agmatine deiminase</fullName>
        <ecNumber evidence="2">3.5.3.12</ecNumber>
    </submittedName>
</protein>
<gene>
    <name evidence="2" type="ordered locus">Achl_0059</name>
</gene>
<reference evidence="2" key="1">
    <citation type="submission" date="2009-01" db="EMBL/GenBank/DDBJ databases">
        <title>Complete sequence of chromosome of Arthrobacter chlorophenolicus A6.</title>
        <authorList>
            <consortium name="US DOE Joint Genome Institute"/>
            <person name="Lucas S."/>
            <person name="Copeland A."/>
            <person name="Lapidus A."/>
            <person name="Glavina del Rio T."/>
            <person name="Tice H."/>
            <person name="Bruce D."/>
            <person name="Goodwin L."/>
            <person name="Pitluck S."/>
            <person name="Goltsman E."/>
            <person name="Clum A."/>
            <person name="Larimer F."/>
            <person name="Land M."/>
            <person name="Hauser L."/>
            <person name="Kyrpides N."/>
            <person name="Mikhailova N."/>
            <person name="Jansson J."/>
            <person name="Richardson P."/>
        </authorList>
    </citation>
    <scope>NUCLEOTIDE SEQUENCE [LARGE SCALE GENOMIC DNA]</scope>
    <source>
        <strain evidence="2">A6</strain>
    </source>
</reference>
<name>B8H888_PSECP</name>